<feature type="transmembrane region" description="Helical" evidence="1">
    <location>
        <begin position="180"/>
        <end position="199"/>
    </location>
</feature>
<gene>
    <name evidence="2" type="ORF">IAD31_05895</name>
</gene>
<reference evidence="2" key="2">
    <citation type="journal article" date="2021" name="PeerJ">
        <title>Extensive microbial diversity within the chicken gut microbiome revealed by metagenomics and culture.</title>
        <authorList>
            <person name="Gilroy R."/>
            <person name="Ravi A."/>
            <person name="Getino M."/>
            <person name="Pursley I."/>
            <person name="Horton D.L."/>
            <person name="Alikhan N.F."/>
            <person name="Baker D."/>
            <person name="Gharbi K."/>
            <person name="Hall N."/>
            <person name="Watson M."/>
            <person name="Adriaenssens E.M."/>
            <person name="Foster-Nyarko E."/>
            <person name="Jarju S."/>
            <person name="Secka A."/>
            <person name="Antonio M."/>
            <person name="Oren A."/>
            <person name="Chaudhuri R.R."/>
            <person name="La Ragione R."/>
            <person name="Hildebrand F."/>
            <person name="Pallen M.J."/>
        </authorList>
    </citation>
    <scope>NUCLEOTIDE SEQUENCE</scope>
    <source>
        <strain evidence="2">ChiGjej2B2-12916</strain>
    </source>
</reference>
<feature type="transmembrane region" description="Helical" evidence="1">
    <location>
        <begin position="130"/>
        <end position="148"/>
    </location>
</feature>
<sequence length="402" mass="42778">MKMVGQSRKQRFLLVGAVIVVMFLGALIAFNGRLDRPALRPTGGATFAKAVVEEVMSSNLDDSDVELQGNQTVELRITSGAYKGQTCEATSPYANQSGAKCVPGLRVIALVNTDSEGNLVATVYNYDRGMVLWGLIALFLVILCLIGGKQGISSAVGLVFTFVCILFFYLPLMYVGVSPFVAATLTSVIVTVVVMSLIGGCSYKTLCSVLGTVTGVLIAGATAYLFGYLGHISGLNVDDVETLAFIAQNSRLDVAGVLFSGILIASLGAVMDVSMSIASTIAEIHANSPELDFKRLFRSGIHVGRDMMGTMSNTLILAFAGGSINTLIIIYSYNMPYLEFMNQYAIGIELLRGISGSIGVILTVPVVSAISAFLMTRKKMEHYETFTQGSKTLDRKPTGGSV</sequence>
<feature type="transmembrane region" description="Helical" evidence="1">
    <location>
        <begin position="155"/>
        <end position="174"/>
    </location>
</feature>
<feature type="transmembrane region" description="Helical" evidence="1">
    <location>
        <begin position="12"/>
        <end position="30"/>
    </location>
</feature>
<feature type="transmembrane region" description="Helical" evidence="1">
    <location>
        <begin position="206"/>
        <end position="232"/>
    </location>
</feature>
<keyword evidence="1" id="KW-0812">Transmembrane</keyword>
<dbReference type="EMBL" id="DVFO01000057">
    <property type="protein sequence ID" value="HIQ61111.1"/>
    <property type="molecule type" value="Genomic_DNA"/>
</dbReference>
<feature type="transmembrane region" description="Helical" evidence="1">
    <location>
        <begin position="315"/>
        <end position="333"/>
    </location>
</feature>
<accession>A0A9D0YTL1</accession>
<keyword evidence="1" id="KW-1133">Transmembrane helix</keyword>
<evidence type="ECO:0000313" key="2">
    <source>
        <dbReference type="EMBL" id="HIQ61111.1"/>
    </source>
</evidence>
<organism evidence="2 3">
    <name type="scientific">Candidatus Enterenecus faecium</name>
    <dbReference type="NCBI Taxonomy" id="2840780"/>
    <lineage>
        <taxon>Bacteria</taxon>
        <taxon>Bacillati</taxon>
        <taxon>Bacillota</taxon>
        <taxon>Clostridia</taxon>
        <taxon>Eubacteriales</taxon>
        <taxon>Candidatus Enterenecus</taxon>
    </lineage>
</organism>
<dbReference type="AlphaFoldDB" id="A0A9D0YTL1"/>
<protein>
    <submittedName>
        <fullName evidence="2">YibE/F family protein</fullName>
    </submittedName>
</protein>
<dbReference type="InterPro" id="IPR012507">
    <property type="entry name" value="YibE_F"/>
</dbReference>
<dbReference type="PANTHER" id="PTHR41771">
    <property type="entry name" value="MEMBRANE PROTEIN-RELATED"/>
    <property type="match status" value="1"/>
</dbReference>
<dbReference type="Pfam" id="PF07907">
    <property type="entry name" value="YibE_F"/>
    <property type="match status" value="1"/>
</dbReference>
<proteinExistence type="predicted"/>
<name>A0A9D0YTL1_9FIRM</name>
<dbReference type="Proteomes" id="UP000886879">
    <property type="component" value="Unassembled WGS sequence"/>
</dbReference>
<evidence type="ECO:0000313" key="3">
    <source>
        <dbReference type="Proteomes" id="UP000886879"/>
    </source>
</evidence>
<reference evidence="2" key="1">
    <citation type="submission" date="2020-10" db="EMBL/GenBank/DDBJ databases">
        <authorList>
            <person name="Gilroy R."/>
        </authorList>
    </citation>
    <scope>NUCLEOTIDE SEQUENCE</scope>
    <source>
        <strain evidence="2">ChiGjej2B2-12916</strain>
    </source>
</reference>
<comment type="caution">
    <text evidence="2">The sequence shown here is derived from an EMBL/GenBank/DDBJ whole genome shotgun (WGS) entry which is preliminary data.</text>
</comment>
<feature type="transmembrane region" description="Helical" evidence="1">
    <location>
        <begin position="353"/>
        <end position="374"/>
    </location>
</feature>
<keyword evidence="1" id="KW-0472">Membrane</keyword>
<feature type="transmembrane region" description="Helical" evidence="1">
    <location>
        <begin position="252"/>
        <end position="271"/>
    </location>
</feature>
<evidence type="ECO:0000256" key="1">
    <source>
        <dbReference type="SAM" id="Phobius"/>
    </source>
</evidence>
<dbReference type="PANTHER" id="PTHR41771:SF1">
    <property type="entry name" value="MEMBRANE PROTEIN"/>
    <property type="match status" value="1"/>
</dbReference>